<evidence type="ECO:0000256" key="3">
    <source>
        <dbReference type="ARBA" id="ARBA00023125"/>
    </source>
</evidence>
<dbReference type="EMBL" id="CP081150">
    <property type="protein sequence ID" value="QZA79245.1"/>
    <property type="molecule type" value="Genomic_DNA"/>
</dbReference>
<dbReference type="PROSITE" id="PS50931">
    <property type="entry name" value="HTH_LYSR"/>
    <property type="match status" value="1"/>
</dbReference>
<name>A0ABX8ZDM0_9NEIS</name>
<dbReference type="Gene3D" id="1.10.10.10">
    <property type="entry name" value="Winged helix-like DNA-binding domain superfamily/Winged helix DNA-binding domain"/>
    <property type="match status" value="1"/>
</dbReference>
<evidence type="ECO:0000313" key="7">
    <source>
        <dbReference type="Proteomes" id="UP000825679"/>
    </source>
</evidence>
<keyword evidence="7" id="KW-1185">Reference proteome</keyword>
<dbReference type="InterPro" id="IPR000847">
    <property type="entry name" value="LysR_HTH_N"/>
</dbReference>
<feature type="domain" description="HTH lysR-type" evidence="5">
    <location>
        <begin position="1"/>
        <end position="59"/>
    </location>
</feature>
<evidence type="ECO:0000259" key="5">
    <source>
        <dbReference type="PROSITE" id="PS50931"/>
    </source>
</evidence>
<evidence type="ECO:0000256" key="2">
    <source>
        <dbReference type="ARBA" id="ARBA00023015"/>
    </source>
</evidence>
<accession>A0ABX8ZDM0</accession>
<dbReference type="InterPro" id="IPR036390">
    <property type="entry name" value="WH_DNA-bd_sf"/>
</dbReference>
<dbReference type="InterPro" id="IPR036388">
    <property type="entry name" value="WH-like_DNA-bd_sf"/>
</dbReference>
<evidence type="ECO:0000256" key="1">
    <source>
        <dbReference type="ARBA" id="ARBA00009437"/>
    </source>
</evidence>
<proteinExistence type="inferred from homology"/>
<dbReference type="SUPFAM" id="SSF46785">
    <property type="entry name" value="Winged helix' DNA-binding domain"/>
    <property type="match status" value="1"/>
</dbReference>
<reference evidence="6 7" key="1">
    <citation type="submission" date="2021-08" db="EMBL/GenBank/DDBJ databases">
        <title>complete genome sequencing of Deefgea sp. D25.</title>
        <authorList>
            <person name="Bae J.-W."/>
            <person name="Gim D.-H."/>
        </authorList>
    </citation>
    <scope>NUCLEOTIDE SEQUENCE [LARGE SCALE GENOMIC DNA]</scope>
    <source>
        <strain evidence="6 7">D25</strain>
    </source>
</reference>
<evidence type="ECO:0000256" key="4">
    <source>
        <dbReference type="ARBA" id="ARBA00023163"/>
    </source>
</evidence>
<sequence>MKIVRELEIFIRTAKTGSLSEAARLLDLTPAATSAAVKRLEEELKTTLFVRSTRSLRLTPAGQLFLDQCEPAVQMIMDACQAAQSGDTVLRGILQISLPSDFGRNIVLPWLDEFQNQYPQIKLRVAMSDRLADLFREQVDLALRYGSLPDSNMVALSIAPNNRRILCAAPSYLDRRGIPSTLEDLANHNCLCFMLGEYVYDHWRFDLNGQEVSIQVQGDRVSLDGDAVRRWALAGFGIAYKSQLDVAEDIRCGRLIQVCPEWLGEAAPLNLLCANRRQVSPVVQALQLFLQQKCVELIQT</sequence>
<dbReference type="Pfam" id="PF03466">
    <property type="entry name" value="LysR_substrate"/>
    <property type="match status" value="1"/>
</dbReference>
<keyword evidence="2" id="KW-0805">Transcription regulation</keyword>
<dbReference type="Pfam" id="PF00126">
    <property type="entry name" value="HTH_1"/>
    <property type="match status" value="1"/>
</dbReference>
<dbReference type="SUPFAM" id="SSF53850">
    <property type="entry name" value="Periplasmic binding protein-like II"/>
    <property type="match status" value="1"/>
</dbReference>
<dbReference type="RefSeq" id="WP_221007764.1">
    <property type="nucleotide sequence ID" value="NZ_CP081150.1"/>
</dbReference>
<dbReference type="PANTHER" id="PTHR30537:SF21">
    <property type="entry name" value="HTH-TYPE TRANSCRIPTIONAL REGULATOR SINR-RELATED"/>
    <property type="match status" value="1"/>
</dbReference>
<keyword evidence="3" id="KW-0238">DNA-binding</keyword>
<dbReference type="CDD" id="cd08422">
    <property type="entry name" value="PBP2_CrgA_like"/>
    <property type="match status" value="1"/>
</dbReference>
<dbReference type="Proteomes" id="UP000825679">
    <property type="component" value="Chromosome"/>
</dbReference>
<dbReference type="Gene3D" id="3.40.190.290">
    <property type="match status" value="1"/>
</dbReference>
<comment type="similarity">
    <text evidence="1">Belongs to the LysR transcriptional regulatory family.</text>
</comment>
<gene>
    <name evidence="6" type="ORF">K4H28_07580</name>
</gene>
<protein>
    <submittedName>
        <fullName evidence="6">LysR family transcriptional regulator</fullName>
    </submittedName>
</protein>
<keyword evidence="4" id="KW-0804">Transcription</keyword>
<organism evidence="6 7">
    <name type="scientific">Deefgea tanakiae</name>
    <dbReference type="NCBI Taxonomy" id="2865840"/>
    <lineage>
        <taxon>Bacteria</taxon>
        <taxon>Pseudomonadati</taxon>
        <taxon>Pseudomonadota</taxon>
        <taxon>Betaproteobacteria</taxon>
        <taxon>Neisseriales</taxon>
        <taxon>Chitinibacteraceae</taxon>
        <taxon>Deefgea</taxon>
    </lineage>
</organism>
<dbReference type="PANTHER" id="PTHR30537">
    <property type="entry name" value="HTH-TYPE TRANSCRIPTIONAL REGULATOR"/>
    <property type="match status" value="1"/>
</dbReference>
<dbReference type="InterPro" id="IPR058163">
    <property type="entry name" value="LysR-type_TF_proteobact-type"/>
</dbReference>
<dbReference type="InterPro" id="IPR005119">
    <property type="entry name" value="LysR_subst-bd"/>
</dbReference>
<evidence type="ECO:0000313" key="6">
    <source>
        <dbReference type="EMBL" id="QZA79245.1"/>
    </source>
</evidence>